<comment type="caution">
    <text evidence="1">The sequence shown here is derived from an EMBL/GenBank/DDBJ whole genome shotgun (WGS) entry which is preliminary data.</text>
</comment>
<proteinExistence type="predicted"/>
<organism evidence="1 2">
    <name type="scientific">Oopsacas minuta</name>
    <dbReference type="NCBI Taxonomy" id="111878"/>
    <lineage>
        <taxon>Eukaryota</taxon>
        <taxon>Metazoa</taxon>
        <taxon>Porifera</taxon>
        <taxon>Hexactinellida</taxon>
        <taxon>Hexasterophora</taxon>
        <taxon>Lyssacinosida</taxon>
        <taxon>Leucopsacidae</taxon>
        <taxon>Oopsacas</taxon>
    </lineage>
</organism>
<name>A0AAV7JSX0_9METZ</name>
<reference evidence="1 2" key="1">
    <citation type="journal article" date="2023" name="BMC Biol.">
        <title>The compact genome of the sponge Oopsacas minuta (Hexactinellida) is lacking key metazoan core genes.</title>
        <authorList>
            <person name="Santini S."/>
            <person name="Schenkelaars Q."/>
            <person name="Jourda C."/>
            <person name="Duchesne M."/>
            <person name="Belahbib H."/>
            <person name="Rocher C."/>
            <person name="Selva M."/>
            <person name="Riesgo A."/>
            <person name="Vervoort M."/>
            <person name="Leys S.P."/>
            <person name="Kodjabachian L."/>
            <person name="Le Bivic A."/>
            <person name="Borchiellini C."/>
            <person name="Claverie J.M."/>
            <person name="Renard E."/>
        </authorList>
    </citation>
    <scope>NUCLEOTIDE SEQUENCE [LARGE SCALE GENOMIC DNA]</scope>
    <source>
        <strain evidence="1">SPO-2</strain>
    </source>
</reference>
<dbReference type="EMBL" id="JAKMXF010000300">
    <property type="protein sequence ID" value="KAI6652082.1"/>
    <property type="molecule type" value="Genomic_DNA"/>
</dbReference>
<sequence length="113" mass="13558">MEVREAERKKNINEFLSCLHMTSSNFLDDFTPSRDTRPEKQLYKDVLVDNSKSVLLQFGQAHPFLIEVEKEKQRIKQREKEIEREAQLLIVRKKRERSQIEDQNVKKKKPNEC</sequence>
<dbReference type="Proteomes" id="UP001165289">
    <property type="component" value="Unassembled WGS sequence"/>
</dbReference>
<gene>
    <name evidence="1" type="ORF">LOD99_4627</name>
</gene>
<protein>
    <submittedName>
        <fullName evidence="1">Uncharacterized protein</fullName>
    </submittedName>
</protein>
<dbReference type="AlphaFoldDB" id="A0AAV7JSX0"/>
<evidence type="ECO:0000313" key="1">
    <source>
        <dbReference type="EMBL" id="KAI6652082.1"/>
    </source>
</evidence>
<accession>A0AAV7JSX0</accession>
<evidence type="ECO:0000313" key="2">
    <source>
        <dbReference type="Proteomes" id="UP001165289"/>
    </source>
</evidence>
<keyword evidence="2" id="KW-1185">Reference proteome</keyword>